<evidence type="ECO:0000256" key="1">
    <source>
        <dbReference type="ARBA" id="ARBA00004138"/>
    </source>
</evidence>
<evidence type="ECO:0000259" key="8">
    <source>
        <dbReference type="Pfam" id="PF04909"/>
    </source>
</evidence>
<feature type="domain" description="Amidohydrolase-related" evidence="8">
    <location>
        <begin position="108"/>
        <end position="357"/>
    </location>
</feature>
<evidence type="ECO:0000256" key="5">
    <source>
        <dbReference type="ARBA" id="ARBA00023239"/>
    </source>
</evidence>
<evidence type="ECO:0000313" key="11">
    <source>
        <dbReference type="Proteomes" id="UP000751190"/>
    </source>
</evidence>
<dbReference type="GO" id="GO:0016831">
    <property type="term" value="F:carboxy-lyase activity"/>
    <property type="evidence" value="ECO:0007669"/>
    <property type="project" value="UniProtKB-KW"/>
</dbReference>
<dbReference type="AlphaFoldDB" id="A0A8J6CDE8"/>
<dbReference type="SUPFAM" id="SSF51556">
    <property type="entry name" value="Metallo-dependent hydrolases"/>
    <property type="match status" value="1"/>
</dbReference>
<dbReference type="InterPro" id="IPR032465">
    <property type="entry name" value="ACMSD"/>
</dbReference>
<keyword evidence="7" id="KW-0210">Decarboxylase</keyword>
<dbReference type="GO" id="GO:0005737">
    <property type="term" value="C:cytoplasm"/>
    <property type="evidence" value="ECO:0007669"/>
    <property type="project" value="UniProtKB-SubCell"/>
</dbReference>
<dbReference type="PANTHER" id="PTHR21240">
    <property type="entry name" value="2-AMINO-3-CARBOXYLMUCONATE-6-SEMIALDEHYDE DECARBOXYLASE"/>
    <property type="match status" value="1"/>
</dbReference>
<evidence type="ECO:0008006" key="12">
    <source>
        <dbReference type="Google" id="ProtNLM"/>
    </source>
</evidence>
<dbReference type="GO" id="GO:0016787">
    <property type="term" value="F:hydrolase activity"/>
    <property type="evidence" value="ECO:0007669"/>
    <property type="project" value="InterPro"/>
</dbReference>
<dbReference type="InterPro" id="IPR023379">
    <property type="entry name" value="BART_dom"/>
</dbReference>
<dbReference type="Gene3D" id="3.20.20.140">
    <property type="entry name" value="Metal-dependent hydrolases"/>
    <property type="match status" value="1"/>
</dbReference>
<reference evidence="10" key="1">
    <citation type="submission" date="2021-05" db="EMBL/GenBank/DDBJ databases">
        <title>The genome of the haptophyte Pavlova lutheri (Diacronema luteri, Pavlovales) - a model for lipid biosynthesis in eukaryotic algae.</title>
        <authorList>
            <person name="Hulatt C.J."/>
            <person name="Posewitz M.C."/>
        </authorList>
    </citation>
    <scope>NUCLEOTIDE SEQUENCE</scope>
    <source>
        <strain evidence="10">NIVA-4/92</strain>
    </source>
</reference>
<dbReference type="GO" id="GO:0005929">
    <property type="term" value="C:cilium"/>
    <property type="evidence" value="ECO:0007669"/>
    <property type="project" value="UniProtKB-SubCell"/>
</dbReference>
<dbReference type="InterPro" id="IPR042541">
    <property type="entry name" value="BART_sf"/>
</dbReference>
<dbReference type="PANTHER" id="PTHR21240:SF19">
    <property type="entry name" value="CATALYTIC_ HYDROLASE"/>
    <property type="match status" value="1"/>
</dbReference>
<comment type="similarity">
    <text evidence="7">Belongs to the metallo-dependent hydrolases superfamily.</text>
</comment>
<dbReference type="InterPro" id="IPR032466">
    <property type="entry name" value="Metal_Hydrolase"/>
</dbReference>
<dbReference type="Pfam" id="PF11527">
    <property type="entry name" value="ARL2_Bind_BART"/>
    <property type="match status" value="1"/>
</dbReference>
<keyword evidence="3" id="KW-0963">Cytoplasm</keyword>
<keyword evidence="4" id="KW-0969">Cilium</keyword>
<dbReference type="Proteomes" id="UP000751190">
    <property type="component" value="Unassembled WGS sequence"/>
</dbReference>
<name>A0A8J6CDE8_DIALT</name>
<proteinExistence type="inferred from homology"/>
<dbReference type="OrthoDB" id="2135488at2759"/>
<gene>
    <name evidence="10" type="ORF">KFE25_004974</name>
</gene>
<dbReference type="InterPro" id="IPR006680">
    <property type="entry name" value="Amidohydro-rel"/>
</dbReference>
<evidence type="ECO:0000256" key="6">
    <source>
        <dbReference type="ARBA" id="ARBA00023273"/>
    </source>
</evidence>
<comment type="subcellular location">
    <subcellularLocation>
        <location evidence="1">Cell projection</location>
        <location evidence="1">Cilium</location>
    </subcellularLocation>
    <subcellularLocation>
        <location evidence="2">Cytoplasm</location>
    </subcellularLocation>
</comment>
<sequence length="450" mass="47997">MSHTIESVHFQRLEEFFFGEEFIESFEKWAQPHVALFDDEALTGGEQKLEFMQVYTAFIELYESKLDAFVKEQGLDMGAFMEAAKAELLKGQGSDDCMSNLAARPARIDGHLHLWSDGADWAEGASPPAALQSVATIDRYVADAKAAGIDGAVIVHHHFPWTRADAALGIDHEYVRAALERHPAFFRAMGVADPRLGATAGCAALVRLKELGFSGVRFSGPLFAQVEGGLGGSIGRALFARAGELCMPVGVMAFGGVAAALPAIRALLDASTETRLIVDHFGFFRQQGEVQREAIDALLQLASCPRVFVKASAFMRVSASAYPAVDLAPVLRELLDAYGAERLLWGSDFPYALLGQPMPPGASSAPSGDRAGLVPYHAVASALVDWGETETASANANGGAASARESDLNFAGGVIPRLSDDELRWLLGGTALSLFWQSSASQAPARPKAA</sequence>
<evidence type="ECO:0000256" key="3">
    <source>
        <dbReference type="ARBA" id="ARBA00022490"/>
    </source>
</evidence>
<dbReference type="EMBL" id="JAGTXO010000016">
    <property type="protein sequence ID" value="KAG8463463.1"/>
    <property type="molecule type" value="Genomic_DNA"/>
</dbReference>
<keyword evidence="5 7" id="KW-0456">Lyase</keyword>
<dbReference type="Gene3D" id="1.20.1520.10">
    <property type="entry name" value="ADP-ribosylation factor-like 2-binding protein, domain"/>
    <property type="match status" value="1"/>
</dbReference>
<feature type="domain" description="BART" evidence="9">
    <location>
        <begin position="10"/>
        <end position="85"/>
    </location>
</feature>
<evidence type="ECO:0000256" key="7">
    <source>
        <dbReference type="RuleBase" id="RU366045"/>
    </source>
</evidence>
<comment type="caution">
    <text evidence="10">The sequence shown here is derived from an EMBL/GenBank/DDBJ whole genome shotgun (WGS) entry which is preliminary data.</text>
</comment>
<keyword evidence="6" id="KW-0966">Cell projection</keyword>
<evidence type="ECO:0000259" key="9">
    <source>
        <dbReference type="Pfam" id="PF11527"/>
    </source>
</evidence>
<accession>A0A8J6CDE8</accession>
<evidence type="ECO:0000313" key="10">
    <source>
        <dbReference type="EMBL" id="KAG8463463.1"/>
    </source>
</evidence>
<organism evidence="10 11">
    <name type="scientific">Diacronema lutheri</name>
    <name type="common">Unicellular marine alga</name>
    <name type="synonym">Monochrysis lutheri</name>
    <dbReference type="NCBI Taxonomy" id="2081491"/>
    <lineage>
        <taxon>Eukaryota</taxon>
        <taxon>Haptista</taxon>
        <taxon>Haptophyta</taxon>
        <taxon>Pavlovophyceae</taxon>
        <taxon>Pavlovales</taxon>
        <taxon>Pavlovaceae</taxon>
        <taxon>Diacronema</taxon>
    </lineage>
</organism>
<keyword evidence="11" id="KW-1185">Reference proteome</keyword>
<evidence type="ECO:0000256" key="4">
    <source>
        <dbReference type="ARBA" id="ARBA00023069"/>
    </source>
</evidence>
<evidence type="ECO:0000256" key="2">
    <source>
        <dbReference type="ARBA" id="ARBA00004496"/>
    </source>
</evidence>
<protein>
    <recommendedName>
        <fullName evidence="12">Amidohydrolase-related domain-containing protein</fullName>
    </recommendedName>
</protein>
<dbReference type="Pfam" id="PF04909">
    <property type="entry name" value="Amidohydro_2"/>
    <property type="match status" value="1"/>
</dbReference>